<dbReference type="SUPFAM" id="SSF49265">
    <property type="entry name" value="Fibronectin type III"/>
    <property type="match status" value="1"/>
</dbReference>
<accession>A0A7E5W9C7</accession>
<dbReference type="KEGG" id="tnl:113500595"/>
<name>A0A7E5W9C7_TRINI</name>
<keyword evidence="1" id="KW-0732">Signal</keyword>
<dbReference type="Gene3D" id="2.60.40.10">
    <property type="entry name" value="Immunoglobulins"/>
    <property type="match status" value="1"/>
</dbReference>
<gene>
    <name evidence="3" type="primary">LOC113500595</name>
</gene>
<sequence>MMKLLFALTFVALCQAGPLKNNVASRLQRPRLTEMTTRDENFLLFEFKWTPVESGIWTDPLIGYKMRVWEVPDAPSTNQRKEYTMSDGKYIVQVARQEEAEEEASDVTKSLENILLAEIRTPADLVTAPYFNVRIGVNYEIRVSAFTATYQSSYSDYYRVRVMPAIPQSTLDSHSIKIKLD</sequence>
<protein>
    <submittedName>
        <fullName evidence="3">Uncharacterized protein LOC113500595</fullName>
    </submittedName>
</protein>
<dbReference type="RefSeq" id="XP_026737250.1">
    <property type="nucleotide sequence ID" value="XM_026881449.1"/>
</dbReference>
<dbReference type="InParanoid" id="A0A7E5W9C7"/>
<organism evidence="2 3">
    <name type="scientific">Trichoplusia ni</name>
    <name type="common">Cabbage looper</name>
    <dbReference type="NCBI Taxonomy" id="7111"/>
    <lineage>
        <taxon>Eukaryota</taxon>
        <taxon>Metazoa</taxon>
        <taxon>Ecdysozoa</taxon>
        <taxon>Arthropoda</taxon>
        <taxon>Hexapoda</taxon>
        <taxon>Insecta</taxon>
        <taxon>Pterygota</taxon>
        <taxon>Neoptera</taxon>
        <taxon>Endopterygota</taxon>
        <taxon>Lepidoptera</taxon>
        <taxon>Glossata</taxon>
        <taxon>Ditrysia</taxon>
        <taxon>Noctuoidea</taxon>
        <taxon>Noctuidae</taxon>
        <taxon>Plusiinae</taxon>
        <taxon>Trichoplusia</taxon>
    </lineage>
</organism>
<feature type="chain" id="PRO_5028831429" evidence="1">
    <location>
        <begin position="17"/>
        <end position="181"/>
    </location>
</feature>
<dbReference type="Proteomes" id="UP000322000">
    <property type="component" value="Chromosome 14"/>
</dbReference>
<dbReference type="InterPro" id="IPR036116">
    <property type="entry name" value="FN3_sf"/>
</dbReference>
<reference evidence="3" key="1">
    <citation type="submission" date="2025-08" db="UniProtKB">
        <authorList>
            <consortium name="RefSeq"/>
        </authorList>
    </citation>
    <scope>IDENTIFICATION</scope>
</reference>
<dbReference type="OrthoDB" id="6883439at2759"/>
<evidence type="ECO:0000313" key="2">
    <source>
        <dbReference type="Proteomes" id="UP000322000"/>
    </source>
</evidence>
<feature type="signal peptide" evidence="1">
    <location>
        <begin position="1"/>
        <end position="16"/>
    </location>
</feature>
<keyword evidence="2" id="KW-1185">Reference proteome</keyword>
<proteinExistence type="predicted"/>
<evidence type="ECO:0000313" key="3">
    <source>
        <dbReference type="RefSeq" id="XP_026737250.1"/>
    </source>
</evidence>
<dbReference type="GeneID" id="113500595"/>
<dbReference type="AlphaFoldDB" id="A0A7E5W9C7"/>
<evidence type="ECO:0000256" key="1">
    <source>
        <dbReference type="SAM" id="SignalP"/>
    </source>
</evidence>
<dbReference type="InterPro" id="IPR013783">
    <property type="entry name" value="Ig-like_fold"/>
</dbReference>